<reference evidence="1 2" key="1">
    <citation type="submission" date="2024-08" db="EMBL/GenBank/DDBJ databases">
        <title>Two novel Cytobacillus novel species.</title>
        <authorList>
            <person name="Liu G."/>
        </authorList>
    </citation>
    <scope>NUCLEOTIDE SEQUENCE [LARGE SCALE GENOMIC DNA]</scope>
    <source>
        <strain evidence="1 2">FJAT-54145</strain>
    </source>
</reference>
<comment type="caution">
    <text evidence="1">The sequence shown here is derived from an EMBL/GenBank/DDBJ whole genome shotgun (WGS) entry which is preliminary data.</text>
</comment>
<dbReference type="Pfam" id="PF06868">
    <property type="entry name" value="DUF1257"/>
    <property type="match status" value="1"/>
</dbReference>
<protein>
    <submittedName>
        <fullName evidence="1">DUF1257 domain-containing protein</fullName>
    </submittedName>
</protein>
<dbReference type="EMBL" id="JBIACK010000003">
    <property type="protein sequence ID" value="MFE8700596.1"/>
    <property type="molecule type" value="Genomic_DNA"/>
</dbReference>
<evidence type="ECO:0000313" key="1">
    <source>
        <dbReference type="EMBL" id="MFE8700596.1"/>
    </source>
</evidence>
<dbReference type="RefSeq" id="WP_389359942.1">
    <property type="nucleotide sequence ID" value="NZ_JBIACK010000003.1"/>
</dbReference>
<organism evidence="1 2">
    <name type="scientific">Cytobacillus spartinae</name>
    <dbReference type="NCBI Taxonomy" id="3299023"/>
    <lineage>
        <taxon>Bacteria</taxon>
        <taxon>Bacillati</taxon>
        <taxon>Bacillota</taxon>
        <taxon>Bacilli</taxon>
        <taxon>Bacillales</taxon>
        <taxon>Bacillaceae</taxon>
        <taxon>Cytobacillus</taxon>
    </lineage>
</organism>
<accession>A0ABW6K8R2</accession>
<gene>
    <name evidence="1" type="ORF">ACFYKX_08230</name>
</gene>
<dbReference type="Proteomes" id="UP001601059">
    <property type="component" value="Unassembled WGS sequence"/>
</dbReference>
<sequence>MNDENLLKRALEQYGCSFEKDEKTLNVEDFKIGFLKNDVGIFEAVFDIDIKFEDAQRFLQNIEEEYTHILQQETYQKLLHRAKEQGLILETEEVNESNSIILTFKV</sequence>
<evidence type="ECO:0000313" key="2">
    <source>
        <dbReference type="Proteomes" id="UP001601059"/>
    </source>
</evidence>
<dbReference type="InterPro" id="IPR009666">
    <property type="entry name" value="Uncharacterised_Ycf35"/>
</dbReference>
<proteinExistence type="predicted"/>
<keyword evidence="2" id="KW-1185">Reference proteome</keyword>
<name>A0ABW6K8R2_9BACI</name>